<keyword evidence="1" id="KW-0812">Transmembrane</keyword>
<organism evidence="2 3">
    <name type="scientific">Pedobacter caeni</name>
    <dbReference type="NCBI Taxonomy" id="288992"/>
    <lineage>
        <taxon>Bacteria</taxon>
        <taxon>Pseudomonadati</taxon>
        <taxon>Bacteroidota</taxon>
        <taxon>Sphingobacteriia</taxon>
        <taxon>Sphingobacteriales</taxon>
        <taxon>Sphingobacteriaceae</taxon>
        <taxon>Pedobacter</taxon>
    </lineage>
</organism>
<protein>
    <submittedName>
        <fullName evidence="2">Uncharacterized protein</fullName>
    </submittedName>
</protein>
<dbReference type="STRING" id="288992.SAMN04488522_103527"/>
<accession>A0A1M5E6Y5</accession>
<feature type="transmembrane region" description="Helical" evidence="1">
    <location>
        <begin position="24"/>
        <end position="44"/>
    </location>
</feature>
<reference evidence="3" key="1">
    <citation type="submission" date="2016-11" db="EMBL/GenBank/DDBJ databases">
        <authorList>
            <person name="Varghese N."/>
            <person name="Submissions S."/>
        </authorList>
    </citation>
    <scope>NUCLEOTIDE SEQUENCE [LARGE SCALE GENOMIC DNA]</scope>
    <source>
        <strain evidence="3">DSM 16990</strain>
    </source>
</reference>
<name>A0A1M5E6Y5_9SPHI</name>
<keyword evidence="1" id="KW-0472">Membrane</keyword>
<gene>
    <name evidence="2" type="ORF">SAMN04488522_103527</name>
</gene>
<evidence type="ECO:0000313" key="3">
    <source>
        <dbReference type="Proteomes" id="UP000184287"/>
    </source>
</evidence>
<keyword evidence="3" id="KW-1185">Reference proteome</keyword>
<dbReference type="EMBL" id="FQUQ01000003">
    <property type="protein sequence ID" value="SHF74811.1"/>
    <property type="molecule type" value="Genomic_DNA"/>
</dbReference>
<proteinExistence type="predicted"/>
<evidence type="ECO:0000313" key="2">
    <source>
        <dbReference type="EMBL" id="SHF74811.1"/>
    </source>
</evidence>
<dbReference type="Proteomes" id="UP000184287">
    <property type="component" value="Unassembled WGS sequence"/>
</dbReference>
<keyword evidence="1" id="KW-1133">Transmembrane helix</keyword>
<evidence type="ECO:0000256" key="1">
    <source>
        <dbReference type="SAM" id="Phobius"/>
    </source>
</evidence>
<sequence>MNDKQCFELPKLQLMLRFSMKSKAILEICACFFVTMITKLHFYYMTIWKKECFGAIFEGLKKK</sequence>
<dbReference type="AlphaFoldDB" id="A0A1M5E6Y5"/>